<gene>
    <name evidence="2" type="ORF">AMTR_s00072p00126480</name>
</gene>
<feature type="compositionally biased region" description="Basic residues" evidence="1">
    <location>
        <begin position="88"/>
        <end position="99"/>
    </location>
</feature>
<evidence type="ECO:0000313" key="2">
    <source>
        <dbReference type="EMBL" id="ERM98434.1"/>
    </source>
</evidence>
<reference evidence="3" key="1">
    <citation type="journal article" date="2013" name="Science">
        <title>The Amborella genome and the evolution of flowering plants.</title>
        <authorList>
            <consortium name="Amborella Genome Project"/>
        </authorList>
    </citation>
    <scope>NUCLEOTIDE SEQUENCE [LARGE SCALE GENOMIC DNA]</scope>
</reference>
<feature type="region of interest" description="Disordered" evidence="1">
    <location>
        <begin position="1"/>
        <end position="40"/>
    </location>
</feature>
<keyword evidence="3" id="KW-1185">Reference proteome</keyword>
<dbReference type="EMBL" id="KI395332">
    <property type="protein sequence ID" value="ERM98434.1"/>
    <property type="molecule type" value="Genomic_DNA"/>
</dbReference>
<accession>W1NUU6</accession>
<feature type="compositionally biased region" description="Polar residues" evidence="1">
    <location>
        <begin position="8"/>
        <end position="25"/>
    </location>
</feature>
<dbReference type="Gramene" id="ERM98434">
    <property type="protein sequence ID" value="ERM98434"/>
    <property type="gene ID" value="AMTR_s00072p00126480"/>
</dbReference>
<proteinExistence type="predicted"/>
<name>W1NUU6_AMBTC</name>
<dbReference type="Proteomes" id="UP000017836">
    <property type="component" value="Unassembled WGS sequence"/>
</dbReference>
<feature type="region of interest" description="Disordered" evidence="1">
    <location>
        <begin position="63"/>
        <end position="99"/>
    </location>
</feature>
<dbReference type="AlphaFoldDB" id="W1NUU6"/>
<dbReference type="HOGENOM" id="CLU_2323571_0_0_1"/>
<protein>
    <submittedName>
        <fullName evidence="2">Uncharacterized protein</fullName>
    </submittedName>
</protein>
<evidence type="ECO:0000256" key="1">
    <source>
        <dbReference type="SAM" id="MobiDB-lite"/>
    </source>
</evidence>
<sequence length="99" mass="11527">MKKIGSKTRLSNQRLARPPSVSSNRWARPEWGSTFEGAAQDPRMKDRYFRELRRELMLCKGELVEEEQESSDDSEQEPVLIVEPQLQMHRRRAPRGGST</sequence>
<evidence type="ECO:0000313" key="3">
    <source>
        <dbReference type="Proteomes" id="UP000017836"/>
    </source>
</evidence>
<organism evidence="2 3">
    <name type="scientific">Amborella trichopoda</name>
    <dbReference type="NCBI Taxonomy" id="13333"/>
    <lineage>
        <taxon>Eukaryota</taxon>
        <taxon>Viridiplantae</taxon>
        <taxon>Streptophyta</taxon>
        <taxon>Embryophyta</taxon>
        <taxon>Tracheophyta</taxon>
        <taxon>Spermatophyta</taxon>
        <taxon>Magnoliopsida</taxon>
        <taxon>Amborellales</taxon>
        <taxon>Amborellaceae</taxon>
        <taxon>Amborella</taxon>
    </lineage>
</organism>
<feature type="compositionally biased region" description="Acidic residues" evidence="1">
    <location>
        <begin position="64"/>
        <end position="76"/>
    </location>
</feature>